<protein>
    <recommendedName>
        <fullName evidence="2">Enoyl reductase (ER) domain-containing protein</fullName>
    </recommendedName>
</protein>
<evidence type="ECO:0000259" key="2">
    <source>
        <dbReference type="SMART" id="SM00829"/>
    </source>
</evidence>
<dbReference type="Gene3D" id="3.40.50.720">
    <property type="entry name" value="NAD(P)-binding Rossmann-like Domain"/>
    <property type="match status" value="1"/>
</dbReference>
<dbReference type="InterPro" id="IPR020843">
    <property type="entry name" value="ER"/>
</dbReference>
<dbReference type="EMBL" id="QJKF01000013">
    <property type="protein sequence ID" value="PXX58761.1"/>
    <property type="molecule type" value="Genomic_DNA"/>
</dbReference>
<evidence type="ECO:0000313" key="4">
    <source>
        <dbReference type="Proteomes" id="UP000247569"/>
    </source>
</evidence>
<proteinExistence type="predicted"/>
<dbReference type="InterPro" id="IPR013149">
    <property type="entry name" value="ADH-like_C"/>
</dbReference>
<dbReference type="SMART" id="SM00829">
    <property type="entry name" value="PKS_ER"/>
    <property type="match status" value="1"/>
</dbReference>
<feature type="domain" description="Enoyl reductase (ER)" evidence="2">
    <location>
        <begin position="59"/>
        <end position="379"/>
    </location>
</feature>
<evidence type="ECO:0000313" key="3">
    <source>
        <dbReference type="EMBL" id="PXX58761.1"/>
    </source>
</evidence>
<dbReference type="Pfam" id="PF00107">
    <property type="entry name" value="ADH_zinc_N"/>
    <property type="match status" value="1"/>
</dbReference>
<dbReference type="CDD" id="cd05288">
    <property type="entry name" value="PGDH"/>
    <property type="match status" value="1"/>
</dbReference>
<dbReference type="Gene3D" id="3.90.180.10">
    <property type="entry name" value="Medium-chain alcohol dehydrogenases, catalytic domain"/>
    <property type="match status" value="1"/>
</dbReference>
<dbReference type="GO" id="GO:0016628">
    <property type="term" value="F:oxidoreductase activity, acting on the CH-CH group of donors, NAD or NADP as acceptor"/>
    <property type="evidence" value="ECO:0007669"/>
    <property type="project" value="InterPro"/>
</dbReference>
<dbReference type="PANTHER" id="PTHR43205:SF7">
    <property type="entry name" value="PROSTAGLANDIN REDUCTASE 1"/>
    <property type="match status" value="1"/>
</dbReference>
<dbReference type="SUPFAM" id="SSF50129">
    <property type="entry name" value="GroES-like"/>
    <property type="match status" value="2"/>
</dbReference>
<dbReference type="Proteomes" id="UP000247569">
    <property type="component" value="Unassembled WGS sequence"/>
</dbReference>
<accession>A0A318JU64</accession>
<gene>
    <name evidence="3" type="ORF">DFR70_11396</name>
</gene>
<organism evidence="3 4">
    <name type="scientific">Nocardia tenerifensis</name>
    <dbReference type="NCBI Taxonomy" id="228006"/>
    <lineage>
        <taxon>Bacteria</taxon>
        <taxon>Bacillati</taxon>
        <taxon>Actinomycetota</taxon>
        <taxon>Actinomycetes</taxon>
        <taxon>Mycobacteriales</taxon>
        <taxon>Nocardiaceae</taxon>
        <taxon>Nocardia</taxon>
    </lineage>
</organism>
<name>A0A318JU64_9NOCA</name>
<evidence type="ECO:0000256" key="1">
    <source>
        <dbReference type="ARBA" id="ARBA00023002"/>
    </source>
</evidence>
<keyword evidence="4" id="KW-1185">Reference proteome</keyword>
<dbReference type="InterPro" id="IPR045010">
    <property type="entry name" value="MDR_fam"/>
</dbReference>
<dbReference type="SUPFAM" id="SSF51735">
    <property type="entry name" value="NAD(P)-binding Rossmann-fold domains"/>
    <property type="match status" value="1"/>
</dbReference>
<dbReference type="FunFam" id="3.40.50.720:FF:000121">
    <property type="entry name" value="Prostaglandin reductase 2"/>
    <property type="match status" value="1"/>
</dbReference>
<reference evidence="3 4" key="1">
    <citation type="submission" date="2018-05" db="EMBL/GenBank/DDBJ databases">
        <title>Genomic Encyclopedia of Type Strains, Phase IV (KMG-IV): sequencing the most valuable type-strain genomes for metagenomic binning, comparative biology and taxonomic classification.</title>
        <authorList>
            <person name="Goeker M."/>
        </authorList>
    </citation>
    <scope>NUCLEOTIDE SEQUENCE [LARGE SCALE GENOMIC DNA]</scope>
    <source>
        <strain evidence="3 4">DSM 44704</strain>
    </source>
</reference>
<dbReference type="InterPro" id="IPR011032">
    <property type="entry name" value="GroES-like_sf"/>
</dbReference>
<dbReference type="Pfam" id="PF16884">
    <property type="entry name" value="ADH_N_2"/>
    <property type="match status" value="1"/>
</dbReference>
<comment type="caution">
    <text evidence="3">The sequence shown here is derived from an EMBL/GenBank/DDBJ whole genome shotgun (WGS) entry which is preliminary data.</text>
</comment>
<dbReference type="PANTHER" id="PTHR43205">
    <property type="entry name" value="PROSTAGLANDIN REDUCTASE"/>
    <property type="match status" value="1"/>
</dbReference>
<dbReference type="AlphaFoldDB" id="A0A318JU64"/>
<dbReference type="InterPro" id="IPR041694">
    <property type="entry name" value="ADH_N_2"/>
</dbReference>
<sequence length="383" mass="40677">MRFGCYVGVSRELPLLLVDETGWNFDTGAIGRPTFTVSRAKLATMVETTRIVLASRPEGAPTAANFRTETAELPPLEDGQVLLRTLYLSLDPYMRGRMSTAKSYAKPVEVGAVMVGGTVGEVLESRAPGFAKGDVALAYSGWQTHDVADASGLRKLDPGAAPVSTALGVLGMPGFTAYSGLLKIGQPKAGETVVVAAATGPVGSAVGQIAKIKGARAVGIAGGPKKCAYLLDEFGFDAAIDHRAADFAEQLKAAVPDGIDVYFENVAGPVAEAVYPLLNTYARVPVCGLIANYNAAGRPDGPDNLPAFYSRILIKSLTIRGFIQTEFVEEVFPDFLRDMTEWVADGRVRYLQDVTEGLEHAPEAFIGMLEGRNFGKVVVRVAD</sequence>
<keyword evidence="1" id="KW-0560">Oxidoreductase</keyword>
<dbReference type="InterPro" id="IPR036291">
    <property type="entry name" value="NAD(P)-bd_dom_sf"/>
</dbReference>